<keyword evidence="3" id="KW-1185">Reference proteome</keyword>
<feature type="transmembrane region" description="Helical" evidence="1">
    <location>
        <begin position="12"/>
        <end position="29"/>
    </location>
</feature>
<feature type="transmembrane region" description="Helical" evidence="1">
    <location>
        <begin position="35"/>
        <end position="53"/>
    </location>
</feature>
<organism evidence="2 3">
    <name type="scientific">Levilactobacillus koreensis</name>
    <dbReference type="NCBI Taxonomy" id="637971"/>
    <lineage>
        <taxon>Bacteria</taxon>
        <taxon>Bacillati</taxon>
        <taxon>Bacillota</taxon>
        <taxon>Bacilli</taxon>
        <taxon>Lactobacillales</taxon>
        <taxon>Lactobacillaceae</taxon>
        <taxon>Levilactobacillus</taxon>
    </lineage>
</organism>
<gene>
    <name evidence="2" type="ORF">ABN16_05725</name>
</gene>
<keyword evidence="1" id="KW-1133">Transmembrane helix</keyword>
<dbReference type="EMBL" id="CP012033">
    <property type="protein sequence ID" value="AKP64543.1"/>
    <property type="molecule type" value="Genomic_DNA"/>
</dbReference>
<accession>A0AAC8ZGF9</accession>
<evidence type="ECO:0000256" key="1">
    <source>
        <dbReference type="SAM" id="Phobius"/>
    </source>
</evidence>
<keyword evidence="1" id="KW-0472">Membrane</keyword>
<name>A0AAC8ZGF9_9LACO</name>
<keyword evidence="1" id="KW-0812">Transmembrane</keyword>
<evidence type="ECO:0000313" key="3">
    <source>
        <dbReference type="Proteomes" id="UP000036000"/>
    </source>
</evidence>
<evidence type="ECO:0000313" key="2">
    <source>
        <dbReference type="EMBL" id="AKP64543.1"/>
    </source>
</evidence>
<dbReference type="AlphaFoldDB" id="A0AAC8ZGF9"/>
<dbReference type="Proteomes" id="UP000036000">
    <property type="component" value="Chromosome"/>
</dbReference>
<sequence length="88" mass="9813">MTQDRYPVTPAKIGVSLLTLVLLFAMLFIQQPVIVAFLCFSSLITAMLHFNVFESTTDTNPLNKIDLTIQITYLILSIARAFIIGSHP</sequence>
<dbReference type="RefSeq" id="WP_048733735.1">
    <property type="nucleotide sequence ID" value="NZ_CP012033.1"/>
</dbReference>
<proteinExistence type="predicted"/>
<protein>
    <submittedName>
        <fullName evidence="2">Uncharacterized protein</fullName>
    </submittedName>
</protein>
<reference evidence="2 3" key="1">
    <citation type="submission" date="2015-07" db="EMBL/GenBank/DDBJ databases">
        <title>Lactobacillus korensis/26-25/ whole genome sequencing.</title>
        <authorList>
            <person name="Kim M.K."/>
            <person name="Im W.-T."/>
            <person name="Srinivasan S."/>
            <person name="Lee J.-J."/>
        </authorList>
    </citation>
    <scope>NUCLEOTIDE SEQUENCE [LARGE SCALE GENOMIC DNA]</scope>
    <source>
        <strain evidence="2 3">26-25</strain>
    </source>
</reference>
<dbReference type="KEGG" id="lko:ABN16_05725"/>
<feature type="transmembrane region" description="Helical" evidence="1">
    <location>
        <begin position="65"/>
        <end position="85"/>
    </location>
</feature>